<keyword evidence="2" id="KW-1185">Reference proteome</keyword>
<sequence length="232" mass="24274">MQTQQYAPGRSVDVFGQPTDPTVLVWHGTQTDARSTVGSLADQLAGHGLRVVVPDWDSHAADRGRADLLNSVEFAQSDASGPLAVVGWSLGAVAAAGLAIRADEYNVALRHVVGLGGAFMVRDPLSGETLGPQLRTARVGAPFTLLHGVDDDVVPVTASRAFAADLQAVGWPVRVVELAADHGNIAGAQYNSAQDRYEPTSDPDTRRVVTEVAGHIAEALADPPPAPHALRS</sequence>
<proteinExistence type="predicted"/>
<dbReference type="EMBL" id="OY726395">
    <property type="protein sequence ID" value="CAJ1587192.1"/>
    <property type="molecule type" value="Genomic_DNA"/>
</dbReference>
<accession>A0ABM9MK27</accession>
<evidence type="ECO:0000313" key="2">
    <source>
        <dbReference type="Proteomes" id="UP001190466"/>
    </source>
</evidence>
<dbReference type="Gene3D" id="3.40.50.1820">
    <property type="entry name" value="alpha/beta hydrolase"/>
    <property type="match status" value="1"/>
</dbReference>
<organism evidence="1 2">
    <name type="scientific">[Mycobacterium] wendilense</name>
    <dbReference type="NCBI Taxonomy" id="3064284"/>
    <lineage>
        <taxon>Bacteria</taxon>
        <taxon>Bacillati</taxon>
        <taxon>Actinomycetota</taxon>
        <taxon>Actinomycetes</taxon>
        <taxon>Mycobacteriales</taxon>
        <taxon>Mycobacteriaceae</taxon>
        <taxon>Mycolicibacter</taxon>
    </lineage>
</organism>
<dbReference type="Proteomes" id="UP001190466">
    <property type="component" value="Chromosome"/>
</dbReference>
<dbReference type="SUPFAM" id="SSF53474">
    <property type="entry name" value="alpha/beta-Hydrolases"/>
    <property type="match status" value="1"/>
</dbReference>
<name>A0ABM9MK27_9MYCO</name>
<reference evidence="1 2" key="1">
    <citation type="submission" date="2023-08" db="EMBL/GenBank/DDBJ databases">
        <authorList>
            <person name="Folkvardsen B D."/>
            <person name="Norman A."/>
        </authorList>
    </citation>
    <scope>NUCLEOTIDE SEQUENCE [LARGE SCALE GENOMIC DNA]</scope>
    <source>
        <strain evidence="1 2">Mu0050</strain>
    </source>
</reference>
<protein>
    <submittedName>
        <fullName evidence="1">Esterase</fullName>
    </submittedName>
</protein>
<dbReference type="RefSeq" id="WP_316512982.1">
    <property type="nucleotide sequence ID" value="NZ_OY726395.1"/>
</dbReference>
<dbReference type="InterPro" id="IPR029058">
    <property type="entry name" value="AB_hydrolase_fold"/>
</dbReference>
<gene>
    <name evidence="1" type="ORF">MU0050_004663</name>
</gene>
<evidence type="ECO:0000313" key="1">
    <source>
        <dbReference type="EMBL" id="CAJ1587192.1"/>
    </source>
</evidence>